<proteinExistence type="inferred from homology"/>
<dbReference type="GO" id="GO:0006537">
    <property type="term" value="P:glutamate biosynthetic process"/>
    <property type="evidence" value="ECO:0007669"/>
    <property type="project" value="InterPro"/>
</dbReference>
<gene>
    <name evidence="4" type="ORF">HR057_16610</name>
</gene>
<organism evidence="4 5">
    <name type="scientific">Calidifontibacillus erzurumensis</name>
    <dbReference type="NCBI Taxonomy" id="2741433"/>
    <lineage>
        <taxon>Bacteria</taxon>
        <taxon>Bacillati</taxon>
        <taxon>Bacillota</taxon>
        <taxon>Bacilli</taxon>
        <taxon>Bacillales</taxon>
        <taxon>Bacillaceae</taxon>
        <taxon>Calidifontibacillus/Schinkia group</taxon>
        <taxon>Calidifontibacillus</taxon>
    </lineage>
</organism>
<dbReference type="PIRSF" id="PIRSF006429">
    <property type="entry name" value="GOGAT_lg_2"/>
    <property type="match status" value="1"/>
</dbReference>
<comment type="similarity">
    <text evidence="1 2">Belongs to the glutamate synthase family.</text>
</comment>
<comment type="caution">
    <text evidence="4">The sequence shown here is derived from an EMBL/GenBank/DDBJ whole genome shotgun (WGS) entry which is preliminary data.</text>
</comment>
<sequence length="478" mass="52118">MFNKLFSNIVRSIVNETVDKALERLSRDQYTENIFEMMPIAKKIGAVHLMENVMRSTKGQPPERPLGSQFHFSPWEKLLFNPVHLYRFPTPDNVNISTAVTIGKKAKKPVTLSIPIMIAAMSFGGALSKSAKIALAKAASKIGTATNTGEAGLMKEEREAASILIGQYNRGGWLNTPEKYKQLDAIEIQLGQGAQGSTPQRTAAKNIGEDFREVFDLKEGEDAVIHSRLPGIDTKEQFISLVRQLREETGVPVGLKIAATHHLEKELEIALEGEVDFITVDGAEGGTHGGAPILEDDVGLPTLFAISRAAKFLSKKGVTKDVSLIATGGLRTPGEYLKAMALGADAVYIGTSAVMALVGDQMTKVLPFEPPTSLVVYNAKATEQLDIERSAENLFKYLNAAVQEMCLVCYSLGKTSLVDVSKSDLCTLDPFISRAIGVDLGYIAPEEQEQFFEGILNTVNPEMINPAIHESHQQQHLH</sequence>
<dbReference type="InterPro" id="IPR002932">
    <property type="entry name" value="Glu_synthdom"/>
</dbReference>
<dbReference type="EMBL" id="JABTTE010000045">
    <property type="protein sequence ID" value="NSL53355.1"/>
    <property type="molecule type" value="Genomic_DNA"/>
</dbReference>
<feature type="domain" description="Glutamate synthase" evidence="3">
    <location>
        <begin position="102"/>
        <end position="414"/>
    </location>
</feature>
<accession>A0A8J8GG88</accession>
<dbReference type="CDD" id="cd02808">
    <property type="entry name" value="GltS_FMN"/>
    <property type="match status" value="1"/>
</dbReference>
<dbReference type="InterPro" id="IPR024188">
    <property type="entry name" value="GltB"/>
</dbReference>
<dbReference type="SUPFAM" id="SSF51395">
    <property type="entry name" value="FMN-linked oxidoreductases"/>
    <property type="match status" value="1"/>
</dbReference>
<evidence type="ECO:0000256" key="1">
    <source>
        <dbReference type="ARBA" id="ARBA00009716"/>
    </source>
</evidence>
<keyword evidence="5" id="KW-1185">Reference proteome</keyword>
<protein>
    <submittedName>
        <fullName evidence="4">FMN-binding glutamate synthase family protein</fullName>
    </submittedName>
</protein>
<evidence type="ECO:0000256" key="2">
    <source>
        <dbReference type="PIRNR" id="PIRNR006429"/>
    </source>
</evidence>
<dbReference type="GO" id="GO:0015930">
    <property type="term" value="F:glutamate synthase activity"/>
    <property type="evidence" value="ECO:0007669"/>
    <property type="project" value="InterPro"/>
</dbReference>
<dbReference type="Pfam" id="PF01645">
    <property type="entry name" value="Glu_synthase"/>
    <property type="match status" value="1"/>
</dbReference>
<dbReference type="AlphaFoldDB" id="A0A8J8GG88"/>
<dbReference type="PANTHER" id="PTHR43819">
    <property type="entry name" value="ARCHAEAL-TYPE GLUTAMATE SYNTHASE [NADPH]"/>
    <property type="match status" value="1"/>
</dbReference>
<dbReference type="PANTHER" id="PTHR43819:SF1">
    <property type="entry name" value="ARCHAEAL-TYPE GLUTAMATE SYNTHASE [NADPH]"/>
    <property type="match status" value="1"/>
</dbReference>
<dbReference type="RefSeq" id="WP_173732603.1">
    <property type="nucleotide sequence ID" value="NZ_JABTTE010000045.1"/>
</dbReference>
<name>A0A8J8GG88_9BACI</name>
<dbReference type="Proteomes" id="UP000625804">
    <property type="component" value="Unassembled WGS sequence"/>
</dbReference>
<dbReference type="Gene3D" id="3.20.20.70">
    <property type="entry name" value="Aldolase class I"/>
    <property type="match status" value="1"/>
</dbReference>
<evidence type="ECO:0000259" key="3">
    <source>
        <dbReference type="Pfam" id="PF01645"/>
    </source>
</evidence>
<evidence type="ECO:0000313" key="5">
    <source>
        <dbReference type="Proteomes" id="UP000625804"/>
    </source>
</evidence>
<dbReference type="InterPro" id="IPR013785">
    <property type="entry name" value="Aldolase_TIM"/>
</dbReference>
<evidence type="ECO:0000313" key="4">
    <source>
        <dbReference type="EMBL" id="NSL53355.1"/>
    </source>
</evidence>
<reference evidence="4" key="1">
    <citation type="submission" date="2020-06" db="EMBL/GenBank/DDBJ databases">
        <title>A novel thermopfilic bacterium from Erzurum, Turkey.</title>
        <authorList>
            <person name="Adiguzel A."/>
            <person name="Ay H."/>
            <person name="Baltaci M.O."/>
        </authorList>
    </citation>
    <scope>NUCLEOTIDE SEQUENCE</scope>
    <source>
        <strain evidence="4">P2</strain>
    </source>
</reference>